<dbReference type="EMBL" id="JRFA01000025">
    <property type="protein sequence ID" value="KGN72903.1"/>
    <property type="molecule type" value="Genomic_DNA"/>
</dbReference>
<dbReference type="InterPro" id="IPR018490">
    <property type="entry name" value="cNMP-bd_dom_sf"/>
</dbReference>
<dbReference type="GO" id="GO:0006355">
    <property type="term" value="P:regulation of DNA-templated transcription"/>
    <property type="evidence" value="ECO:0007669"/>
    <property type="project" value="InterPro"/>
</dbReference>
<dbReference type="RefSeq" id="WP_025003912.1">
    <property type="nucleotide sequence ID" value="NZ_JBGYTE010000037.1"/>
</dbReference>
<dbReference type="GO" id="GO:0003677">
    <property type="term" value="F:DNA binding"/>
    <property type="evidence" value="ECO:0007669"/>
    <property type="project" value="UniProtKB-KW"/>
</dbReference>
<dbReference type="PROSITE" id="PS51063">
    <property type="entry name" value="HTH_CRP_2"/>
    <property type="match status" value="1"/>
</dbReference>
<dbReference type="InterPro" id="IPR000595">
    <property type="entry name" value="cNMP-bd_dom"/>
</dbReference>
<name>A0A0A2E1Z9_9PORP</name>
<dbReference type="Proteomes" id="UP000030103">
    <property type="component" value="Unassembled WGS sequence"/>
</dbReference>
<dbReference type="OrthoDB" id="1116216at2"/>
<dbReference type="InterPro" id="IPR012318">
    <property type="entry name" value="HTH_CRP"/>
</dbReference>
<evidence type="ECO:0000313" key="7">
    <source>
        <dbReference type="EMBL" id="SUB89358.1"/>
    </source>
</evidence>
<dbReference type="EMBL" id="UGTF01000002">
    <property type="protein sequence ID" value="SUB89358.1"/>
    <property type="molecule type" value="Genomic_DNA"/>
</dbReference>
<proteinExistence type="predicted"/>
<reference evidence="6 8" key="1">
    <citation type="submission" date="2014-09" db="EMBL/GenBank/DDBJ databases">
        <title>Draft Genome Sequence of Porphyromonas macacae COT-192_OH2859.</title>
        <authorList>
            <person name="Wallis C."/>
            <person name="Deusch O."/>
            <person name="O'Flynn C."/>
            <person name="Davis I."/>
            <person name="Horsfall A."/>
            <person name="Kirkwood N."/>
            <person name="Harris S."/>
            <person name="Eisen J.A."/>
            <person name="Coil D.A."/>
            <person name="Darling A.E."/>
            <person name="Jospin G."/>
            <person name="Alexiev A."/>
        </authorList>
    </citation>
    <scope>NUCLEOTIDE SEQUENCE [LARGE SCALE GENOMIC DNA]</scope>
    <source>
        <strain evidence="8">COT-192 OH2859</strain>
        <strain evidence="6">COT-192_OH2859</strain>
    </source>
</reference>
<evidence type="ECO:0000256" key="1">
    <source>
        <dbReference type="ARBA" id="ARBA00023015"/>
    </source>
</evidence>
<keyword evidence="8" id="KW-1185">Reference proteome</keyword>
<evidence type="ECO:0000259" key="5">
    <source>
        <dbReference type="PROSITE" id="PS51063"/>
    </source>
</evidence>
<feature type="domain" description="HTH crp-type" evidence="5">
    <location>
        <begin position="147"/>
        <end position="218"/>
    </location>
</feature>
<gene>
    <name evidence="7" type="primary">vfr</name>
    <name evidence="6" type="ORF">HQ47_08540</name>
    <name evidence="7" type="ORF">NCTC11632_01461</name>
</gene>
<dbReference type="CDD" id="cd00038">
    <property type="entry name" value="CAP_ED"/>
    <property type="match status" value="1"/>
</dbReference>
<dbReference type="Pfam" id="PF13545">
    <property type="entry name" value="HTH_Crp_2"/>
    <property type="match status" value="1"/>
</dbReference>
<dbReference type="SMART" id="SM00100">
    <property type="entry name" value="cNMP"/>
    <property type="match status" value="1"/>
</dbReference>
<dbReference type="InterPro" id="IPR014710">
    <property type="entry name" value="RmlC-like_jellyroll"/>
</dbReference>
<keyword evidence="2" id="KW-0238">DNA-binding</keyword>
<dbReference type="SUPFAM" id="SSF46785">
    <property type="entry name" value="Winged helix' DNA-binding domain"/>
    <property type="match status" value="1"/>
</dbReference>
<keyword evidence="3" id="KW-0804">Transcription</keyword>
<evidence type="ECO:0000259" key="4">
    <source>
        <dbReference type="PROSITE" id="PS50042"/>
    </source>
</evidence>
<dbReference type="SUPFAM" id="SSF51206">
    <property type="entry name" value="cAMP-binding domain-like"/>
    <property type="match status" value="1"/>
</dbReference>
<dbReference type="STRING" id="28115.HQ47_08540"/>
<dbReference type="Gene3D" id="2.60.120.10">
    <property type="entry name" value="Jelly Rolls"/>
    <property type="match status" value="1"/>
</dbReference>
<evidence type="ECO:0000313" key="6">
    <source>
        <dbReference type="EMBL" id="KGN72903.1"/>
    </source>
</evidence>
<dbReference type="Proteomes" id="UP000254156">
    <property type="component" value="Unassembled WGS sequence"/>
</dbReference>
<sequence>MIKQLTKSDLFQGYNCEQISGLLDKFKYRVKKLKDKDIFALQGDLCREVNIILSGVLDARMTGPSGKEIQIDRLEAGRIIAPALIFATDNRFPVTVYAEGDTNILIFGREEFTHLMQQEEIILANFIRNISDINSFLSKKIKFLSLRTIKGKIADYLFTLSDQNANLMNYEIQIKEKWQTVADKFGINRQSLARGLAELEEEGYIEVQGKIIRIKNKPGLRLIE</sequence>
<feature type="domain" description="Cyclic nucleotide-binding" evidence="4">
    <location>
        <begin position="10"/>
        <end position="116"/>
    </location>
</feature>
<keyword evidence="1" id="KW-0805">Transcription regulation</keyword>
<dbReference type="AlphaFoldDB" id="A0A0A2E1Z9"/>
<dbReference type="InterPro" id="IPR036390">
    <property type="entry name" value="WH_DNA-bd_sf"/>
</dbReference>
<protein>
    <submittedName>
        <fullName evidence="7">Cyclic AMP receptor-like protein</fullName>
    </submittedName>
</protein>
<accession>A0A0A2E1Z9</accession>
<evidence type="ECO:0000313" key="8">
    <source>
        <dbReference type="Proteomes" id="UP000030103"/>
    </source>
</evidence>
<evidence type="ECO:0000256" key="3">
    <source>
        <dbReference type="ARBA" id="ARBA00023163"/>
    </source>
</evidence>
<dbReference type="eggNOG" id="COG0664">
    <property type="taxonomic scope" value="Bacteria"/>
</dbReference>
<evidence type="ECO:0000313" key="9">
    <source>
        <dbReference type="Proteomes" id="UP000254156"/>
    </source>
</evidence>
<keyword evidence="7" id="KW-0675">Receptor</keyword>
<evidence type="ECO:0000256" key="2">
    <source>
        <dbReference type="ARBA" id="ARBA00023125"/>
    </source>
</evidence>
<dbReference type="Pfam" id="PF00027">
    <property type="entry name" value="cNMP_binding"/>
    <property type="match status" value="1"/>
</dbReference>
<organism evidence="6 8">
    <name type="scientific">Porphyromonas macacae</name>
    <dbReference type="NCBI Taxonomy" id="28115"/>
    <lineage>
        <taxon>Bacteria</taxon>
        <taxon>Pseudomonadati</taxon>
        <taxon>Bacteroidota</taxon>
        <taxon>Bacteroidia</taxon>
        <taxon>Bacteroidales</taxon>
        <taxon>Porphyromonadaceae</taxon>
        <taxon>Porphyromonas</taxon>
    </lineage>
</organism>
<reference evidence="7 9" key="2">
    <citation type="submission" date="2018-06" db="EMBL/GenBank/DDBJ databases">
        <authorList>
            <consortium name="Pathogen Informatics"/>
            <person name="Doyle S."/>
        </authorList>
    </citation>
    <scope>NUCLEOTIDE SEQUENCE [LARGE SCALE GENOMIC DNA]</scope>
    <source>
        <strain evidence="7 9">NCTC11632</strain>
    </source>
</reference>
<dbReference type="PROSITE" id="PS50042">
    <property type="entry name" value="CNMP_BINDING_3"/>
    <property type="match status" value="1"/>
</dbReference>